<evidence type="ECO:0000256" key="1">
    <source>
        <dbReference type="ARBA" id="ARBA00004651"/>
    </source>
</evidence>
<dbReference type="EMBL" id="AFFK01014481">
    <property type="status" value="NOT_ANNOTATED_CDS"/>
    <property type="molecule type" value="Genomic_DNA"/>
</dbReference>
<dbReference type="OMA" id="IAFRIAH"/>
<feature type="transmembrane region" description="Helical" evidence="7">
    <location>
        <begin position="256"/>
        <end position="280"/>
    </location>
</feature>
<dbReference type="GO" id="GO:0030424">
    <property type="term" value="C:axon"/>
    <property type="evidence" value="ECO:0007669"/>
    <property type="project" value="TreeGrafter"/>
</dbReference>
<keyword evidence="9" id="KW-1185">Reference proteome</keyword>
<feature type="transmembrane region" description="Helical" evidence="7">
    <location>
        <begin position="369"/>
        <end position="392"/>
    </location>
</feature>
<feature type="transmembrane region" description="Helical" evidence="7">
    <location>
        <begin position="188"/>
        <end position="209"/>
    </location>
</feature>
<reference evidence="8" key="2">
    <citation type="submission" date="2015-02" db="UniProtKB">
        <authorList>
            <consortium name="EnsemblMetazoa"/>
        </authorList>
    </citation>
    <scope>IDENTIFICATION</scope>
</reference>
<dbReference type="GO" id="GO:0030425">
    <property type="term" value="C:dendrite"/>
    <property type="evidence" value="ECO:0007669"/>
    <property type="project" value="TreeGrafter"/>
</dbReference>
<evidence type="ECO:0000256" key="3">
    <source>
        <dbReference type="ARBA" id="ARBA00022692"/>
    </source>
</evidence>
<dbReference type="Proteomes" id="UP000014500">
    <property type="component" value="Unassembled WGS sequence"/>
</dbReference>
<dbReference type="AlphaFoldDB" id="T1JKT4"/>
<keyword evidence="3 7" id="KW-0812">Transmembrane</keyword>
<feature type="transmembrane region" description="Helical" evidence="7">
    <location>
        <begin position="123"/>
        <end position="147"/>
    </location>
</feature>
<feature type="transmembrane region" description="Helical" evidence="7">
    <location>
        <begin position="42"/>
        <end position="64"/>
    </location>
</feature>
<feature type="transmembrane region" description="Helical" evidence="7">
    <location>
        <begin position="76"/>
        <end position="96"/>
    </location>
</feature>
<evidence type="ECO:0000256" key="4">
    <source>
        <dbReference type="ARBA" id="ARBA00022989"/>
    </source>
</evidence>
<dbReference type="PhylomeDB" id="T1JKT4"/>
<keyword evidence="4 7" id="KW-1133">Transmembrane helix</keyword>
<feature type="transmembrane region" description="Helical" evidence="7">
    <location>
        <begin position="14"/>
        <end position="30"/>
    </location>
</feature>
<keyword evidence="6" id="KW-0675">Receptor</keyword>
<keyword evidence="2" id="KW-1003">Cell membrane</keyword>
<dbReference type="GO" id="GO:0050909">
    <property type="term" value="P:sensory perception of taste"/>
    <property type="evidence" value="ECO:0007669"/>
    <property type="project" value="InterPro"/>
</dbReference>
<dbReference type="InterPro" id="IPR013604">
    <property type="entry name" value="7TM_chemorcpt"/>
</dbReference>
<proteinExistence type="predicted"/>
<sequence>MAVFTYIIERRLKLIWYYVFLAYGITISTDKKHQKYPVVKKCFYIVFLALQIISCSFVSANIFFSYYDISSTATSIAMTVVILLTHINTLAASIVLRMKQEKISFYLHKLITLLRKSTKLSDVWRLLIIHLSIFILHAVISMVLYGVNFETNQKILYSISLSKNETLDVSKKFLNYNYVKTLIYIRYLLWYLVFYTYSGFSIILCTYSCRLMSKNFKILNMSIESSLTAARVTNEGLNKIFQKYEKLCKLTSKLSVLFSPLLLLWSAGGLTIICLSVRALKSNLQIGEYVPFVTMLMYIFREMVLLIMLHNQAKDIHTEASATAVLISKLRPDKSLCVKTNHRTDIKVSQLLFVAQIQDQKIGVNVSGLFTITNTTLLSMLGTLLTYAIIIYQTK</sequence>
<dbReference type="GO" id="GO:0043025">
    <property type="term" value="C:neuronal cell body"/>
    <property type="evidence" value="ECO:0007669"/>
    <property type="project" value="TreeGrafter"/>
</dbReference>
<evidence type="ECO:0000313" key="9">
    <source>
        <dbReference type="Proteomes" id="UP000014500"/>
    </source>
</evidence>
<dbReference type="HOGENOM" id="CLU_714386_0_0_1"/>
<evidence type="ECO:0008006" key="10">
    <source>
        <dbReference type="Google" id="ProtNLM"/>
    </source>
</evidence>
<evidence type="ECO:0000256" key="2">
    <source>
        <dbReference type="ARBA" id="ARBA00022475"/>
    </source>
</evidence>
<dbReference type="PANTHER" id="PTHR21143">
    <property type="entry name" value="INVERTEBRATE GUSTATORY RECEPTOR"/>
    <property type="match status" value="1"/>
</dbReference>
<evidence type="ECO:0000313" key="8">
    <source>
        <dbReference type="EnsemblMetazoa" id="SMAR014464-PA"/>
    </source>
</evidence>
<protein>
    <recommendedName>
        <fullName evidence="10">Gustatory receptor</fullName>
    </recommendedName>
</protein>
<dbReference type="GO" id="GO:0005886">
    <property type="term" value="C:plasma membrane"/>
    <property type="evidence" value="ECO:0007669"/>
    <property type="project" value="UniProtKB-SubCell"/>
</dbReference>
<evidence type="ECO:0000256" key="5">
    <source>
        <dbReference type="ARBA" id="ARBA00023136"/>
    </source>
</evidence>
<dbReference type="EnsemblMetazoa" id="SMAR014464-RA">
    <property type="protein sequence ID" value="SMAR014464-PA"/>
    <property type="gene ID" value="SMAR014464"/>
</dbReference>
<reference evidence="9" key="1">
    <citation type="submission" date="2011-05" db="EMBL/GenBank/DDBJ databases">
        <authorList>
            <person name="Richards S.R."/>
            <person name="Qu J."/>
            <person name="Jiang H."/>
            <person name="Jhangiani S.N."/>
            <person name="Agravi P."/>
            <person name="Goodspeed R."/>
            <person name="Gross S."/>
            <person name="Mandapat C."/>
            <person name="Jackson L."/>
            <person name="Mathew T."/>
            <person name="Pu L."/>
            <person name="Thornton R."/>
            <person name="Saada N."/>
            <person name="Wilczek-Boney K.B."/>
            <person name="Lee S."/>
            <person name="Kovar C."/>
            <person name="Wu Y."/>
            <person name="Scherer S.E."/>
            <person name="Worley K.C."/>
            <person name="Muzny D.M."/>
            <person name="Gibbs R."/>
        </authorList>
    </citation>
    <scope>NUCLEOTIDE SEQUENCE</scope>
    <source>
        <strain evidence="9">Brora</strain>
    </source>
</reference>
<name>T1JKT4_STRMM</name>
<evidence type="ECO:0000256" key="6">
    <source>
        <dbReference type="ARBA" id="ARBA00023170"/>
    </source>
</evidence>
<organism evidence="8 9">
    <name type="scientific">Strigamia maritima</name>
    <name type="common">European centipede</name>
    <name type="synonym">Geophilus maritimus</name>
    <dbReference type="NCBI Taxonomy" id="126957"/>
    <lineage>
        <taxon>Eukaryota</taxon>
        <taxon>Metazoa</taxon>
        <taxon>Ecdysozoa</taxon>
        <taxon>Arthropoda</taxon>
        <taxon>Myriapoda</taxon>
        <taxon>Chilopoda</taxon>
        <taxon>Pleurostigmophora</taxon>
        <taxon>Geophilomorpha</taxon>
        <taxon>Linotaeniidae</taxon>
        <taxon>Strigamia</taxon>
    </lineage>
</organism>
<dbReference type="GO" id="GO:0008049">
    <property type="term" value="P:male courtship behavior"/>
    <property type="evidence" value="ECO:0007669"/>
    <property type="project" value="TreeGrafter"/>
</dbReference>
<comment type="subcellular location">
    <subcellularLocation>
        <location evidence="1">Cell membrane</location>
        <topology evidence="1">Multi-pass membrane protein</topology>
    </subcellularLocation>
</comment>
<dbReference type="Pfam" id="PF08395">
    <property type="entry name" value="7tm_7"/>
    <property type="match status" value="1"/>
</dbReference>
<dbReference type="PANTHER" id="PTHR21143:SF133">
    <property type="entry name" value="GUSTATORY AND PHEROMONE RECEPTOR 32A-RELATED"/>
    <property type="match status" value="1"/>
</dbReference>
<feature type="transmembrane region" description="Helical" evidence="7">
    <location>
        <begin position="292"/>
        <end position="309"/>
    </location>
</feature>
<keyword evidence="5 7" id="KW-0472">Membrane</keyword>
<accession>T1JKT4</accession>
<evidence type="ECO:0000256" key="7">
    <source>
        <dbReference type="SAM" id="Phobius"/>
    </source>
</evidence>
<dbReference type="GO" id="GO:0007635">
    <property type="term" value="P:chemosensory behavior"/>
    <property type="evidence" value="ECO:0007669"/>
    <property type="project" value="TreeGrafter"/>
</dbReference>